<dbReference type="Gene3D" id="3.20.20.10">
    <property type="entry name" value="Alanine racemase"/>
    <property type="match status" value="1"/>
</dbReference>
<evidence type="ECO:0000259" key="4">
    <source>
        <dbReference type="Pfam" id="PF01168"/>
    </source>
</evidence>
<organism evidence="5 6">
    <name type="scientific">Flavobacterium ponti</name>
    <dbReference type="NCBI Taxonomy" id="665133"/>
    <lineage>
        <taxon>Bacteria</taxon>
        <taxon>Pseudomonadati</taxon>
        <taxon>Bacteroidota</taxon>
        <taxon>Flavobacteriia</taxon>
        <taxon>Flavobacteriales</taxon>
        <taxon>Flavobacteriaceae</taxon>
        <taxon>Flavobacterium</taxon>
    </lineage>
</organism>
<keyword evidence="6" id="KW-1185">Reference proteome</keyword>
<dbReference type="PANTHER" id="PTHR10146">
    <property type="entry name" value="PROLINE SYNTHETASE CO-TRANSCRIBED BACTERIAL HOMOLOG PROTEIN"/>
    <property type="match status" value="1"/>
</dbReference>
<dbReference type="Proteomes" id="UP001595885">
    <property type="component" value="Unassembled WGS sequence"/>
</dbReference>
<keyword evidence="1 2" id="KW-0663">Pyridoxal phosphate</keyword>
<feature type="domain" description="Alanine racemase N-terminal" evidence="4">
    <location>
        <begin position="2"/>
        <end position="221"/>
    </location>
</feature>
<reference evidence="6" key="1">
    <citation type="journal article" date="2019" name="Int. J. Syst. Evol. Microbiol.">
        <title>The Global Catalogue of Microorganisms (GCM) 10K type strain sequencing project: providing services to taxonomists for standard genome sequencing and annotation.</title>
        <authorList>
            <consortium name="The Broad Institute Genomics Platform"/>
            <consortium name="The Broad Institute Genome Sequencing Center for Infectious Disease"/>
            <person name="Wu L."/>
            <person name="Ma J."/>
        </authorList>
    </citation>
    <scope>NUCLEOTIDE SEQUENCE [LARGE SCALE GENOMIC DNA]</scope>
    <source>
        <strain evidence="6">CCUG 50349</strain>
    </source>
</reference>
<dbReference type="InterPro" id="IPR001608">
    <property type="entry name" value="Ala_racemase_N"/>
</dbReference>
<dbReference type="HAMAP" id="MF_02087">
    <property type="entry name" value="PLP_homeostasis"/>
    <property type="match status" value="1"/>
</dbReference>
<dbReference type="InterPro" id="IPR029066">
    <property type="entry name" value="PLP-binding_barrel"/>
</dbReference>
<protein>
    <recommendedName>
        <fullName evidence="2">Pyridoxal phosphate homeostasis protein</fullName>
        <shortName evidence="2">PLP homeostasis protein</shortName>
    </recommendedName>
</protein>
<accession>A0ABV9P4H6</accession>
<dbReference type="NCBIfam" id="TIGR00044">
    <property type="entry name" value="YggS family pyridoxal phosphate-dependent enzyme"/>
    <property type="match status" value="1"/>
</dbReference>
<sequence length="226" mass="25893">MSIANNLQTIKSQLPNHVTLVAVSKTKPVSDLMEAYEAGQRIFGENKIQEMTEKWEQMPKDIQWHMIGHVQTNKVKYMAEYVSLVHGVDSLKLLKEINKQAKKHNRIIDVLLQMHIAEEETKFGLDNDELDEILNQVQNDKKSLENIRITGLMGMATFTENQTQIKKEFLHLKSIFDRLQTLQTTNNYQPTTISMGMSGDYKLAVECGSTMVRIGSSIFGNRNYTK</sequence>
<dbReference type="EMBL" id="JBHSGW010000025">
    <property type="protein sequence ID" value="MFC4740517.1"/>
    <property type="molecule type" value="Genomic_DNA"/>
</dbReference>
<evidence type="ECO:0000256" key="1">
    <source>
        <dbReference type="ARBA" id="ARBA00022898"/>
    </source>
</evidence>
<gene>
    <name evidence="5" type="ORF">ACFO3U_10985</name>
</gene>
<dbReference type="SUPFAM" id="SSF51419">
    <property type="entry name" value="PLP-binding barrel"/>
    <property type="match status" value="1"/>
</dbReference>
<dbReference type="Pfam" id="PF01168">
    <property type="entry name" value="Ala_racemase_N"/>
    <property type="match status" value="1"/>
</dbReference>
<evidence type="ECO:0000313" key="5">
    <source>
        <dbReference type="EMBL" id="MFC4740517.1"/>
    </source>
</evidence>
<comment type="similarity">
    <text evidence="2 3">Belongs to the pyridoxal phosphate-binding protein YggS/PROSC family.</text>
</comment>
<evidence type="ECO:0000256" key="2">
    <source>
        <dbReference type="HAMAP-Rule" id="MF_02087"/>
    </source>
</evidence>
<dbReference type="PANTHER" id="PTHR10146:SF14">
    <property type="entry name" value="PYRIDOXAL PHOSPHATE HOMEOSTASIS PROTEIN"/>
    <property type="match status" value="1"/>
</dbReference>
<feature type="modified residue" description="N6-(pyridoxal phosphate)lysine" evidence="2">
    <location>
        <position position="25"/>
    </location>
</feature>
<name>A0ABV9P4H6_9FLAO</name>
<evidence type="ECO:0000256" key="3">
    <source>
        <dbReference type="RuleBase" id="RU004514"/>
    </source>
</evidence>
<comment type="function">
    <text evidence="2">Pyridoxal 5'-phosphate (PLP)-binding protein, which is involved in PLP homeostasis.</text>
</comment>
<proteinExistence type="inferred from homology"/>
<dbReference type="PIRSF" id="PIRSF004848">
    <property type="entry name" value="YBL036c_PLPDEIII"/>
    <property type="match status" value="1"/>
</dbReference>
<dbReference type="InterPro" id="IPR011078">
    <property type="entry name" value="PyrdxlP_homeostasis"/>
</dbReference>
<dbReference type="CDD" id="cd00635">
    <property type="entry name" value="PLPDE_III_YBL036c_like"/>
    <property type="match status" value="1"/>
</dbReference>
<evidence type="ECO:0000313" key="6">
    <source>
        <dbReference type="Proteomes" id="UP001595885"/>
    </source>
</evidence>
<dbReference type="RefSeq" id="WP_379742034.1">
    <property type="nucleotide sequence ID" value="NZ_JBHSGW010000025.1"/>
</dbReference>
<comment type="caution">
    <text evidence="5">The sequence shown here is derived from an EMBL/GenBank/DDBJ whole genome shotgun (WGS) entry which is preliminary data.</text>
</comment>